<dbReference type="Proteomes" id="UP000235672">
    <property type="component" value="Unassembled WGS sequence"/>
</dbReference>
<reference evidence="2 3" key="1">
    <citation type="submission" date="2016-05" db="EMBL/GenBank/DDBJ databases">
        <title>A degradative enzymes factory behind the ericoid mycorrhizal symbiosis.</title>
        <authorList>
            <consortium name="DOE Joint Genome Institute"/>
            <person name="Martino E."/>
            <person name="Morin E."/>
            <person name="Grelet G."/>
            <person name="Kuo A."/>
            <person name="Kohler A."/>
            <person name="Daghino S."/>
            <person name="Barry K."/>
            <person name="Choi C."/>
            <person name="Cichocki N."/>
            <person name="Clum A."/>
            <person name="Copeland A."/>
            <person name="Hainaut M."/>
            <person name="Haridas S."/>
            <person name="Labutti K."/>
            <person name="Lindquist E."/>
            <person name="Lipzen A."/>
            <person name="Khouja H.-R."/>
            <person name="Murat C."/>
            <person name="Ohm R."/>
            <person name="Olson A."/>
            <person name="Spatafora J."/>
            <person name="Veneault-Fourrey C."/>
            <person name="Henrissat B."/>
            <person name="Grigoriev I."/>
            <person name="Martin F."/>
            <person name="Perotto S."/>
        </authorList>
    </citation>
    <scope>NUCLEOTIDE SEQUENCE [LARGE SCALE GENOMIC DNA]</scope>
    <source>
        <strain evidence="2 3">UAMH 7357</strain>
    </source>
</reference>
<feature type="region of interest" description="Disordered" evidence="1">
    <location>
        <begin position="49"/>
        <end position="69"/>
    </location>
</feature>
<dbReference type="AlphaFoldDB" id="A0A2J6PUS1"/>
<evidence type="ECO:0000256" key="1">
    <source>
        <dbReference type="SAM" id="MobiDB-lite"/>
    </source>
</evidence>
<dbReference type="EMBL" id="KZ613498">
    <property type="protein sequence ID" value="PMD17780.1"/>
    <property type="molecule type" value="Genomic_DNA"/>
</dbReference>
<gene>
    <name evidence="2" type="ORF">NA56DRAFT_752081</name>
</gene>
<accession>A0A2J6PUS1</accession>
<organism evidence="2 3">
    <name type="scientific">Hyaloscypha hepaticicola</name>
    <dbReference type="NCBI Taxonomy" id="2082293"/>
    <lineage>
        <taxon>Eukaryota</taxon>
        <taxon>Fungi</taxon>
        <taxon>Dikarya</taxon>
        <taxon>Ascomycota</taxon>
        <taxon>Pezizomycotina</taxon>
        <taxon>Leotiomycetes</taxon>
        <taxon>Helotiales</taxon>
        <taxon>Hyaloscyphaceae</taxon>
        <taxon>Hyaloscypha</taxon>
    </lineage>
</organism>
<keyword evidence="3" id="KW-1185">Reference proteome</keyword>
<evidence type="ECO:0000313" key="2">
    <source>
        <dbReference type="EMBL" id="PMD17780.1"/>
    </source>
</evidence>
<proteinExistence type="predicted"/>
<protein>
    <submittedName>
        <fullName evidence="2">Uncharacterized protein</fullName>
    </submittedName>
</protein>
<sequence>MAPTTPPLDDWNHTKGFEIAIKHKKAMRQLPLVTARVTCLPHYWFQAEDPTSGDATTSQAKGAGLRLTA</sequence>
<evidence type="ECO:0000313" key="3">
    <source>
        <dbReference type="Proteomes" id="UP000235672"/>
    </source>
</evidence>
<name>A0A2J6PUS1_9HELO</name>